<dbReference type="SUPFAM" id="SSF53335">
    <property type="entry name" value="S-adenosyl-L-methionine-dependent methyltransferases"/>
    <property type="match status" value="2"/>
</dbReference>
<dbReference type="EMBL" id="LJYW01000001">
    <property type="protein sequence ID" value="KPL52824.1"/>
    <property type="molecule type" value="Genomic_DNA"/>
</dbReference>
<dbReference type="STRING" id="665126.ABB55_11885"/>
<comment type="caution">
    <text evidence="4">The sequence shown here is derived from an EMBL/GenBank/DDBJ whole genome shotgun (WGS) entry which is preliminary data.</text>
</comment>
<evidence type="ECO:0000256" key="1">
    <source>
        <dbReference type="SAM" id="MobiDB-lite"/>
    </source>
</evidence>
<dbReference type="InterPro" id="IPR013216">
    <property type="entry name" value="Methyltransf_11"/>
</dbReference>
<name>A0A0P6WDS4_9HYPH</name>
<dbReference type="InterPro" id="IPR027417">
    <property type="entry name" value="P-loop_NTPase"/>
</dbReference>
<dbReference type="InterPro" id="IPR029063">
    <property type="entry name" value="SAM-dependent_MTases_sf"/>
</dbReference>
<dbReference type="AlphaFoldDB" id="A0A0P6WDS4"/>
<dbReference type="CDD" id="cd02440">
    <property type="entry name" value="AdoMet_MTases"/>
    <property type="match status" value="2"/>
</dbReference>
<proteinExistence type="predicted"/>
<evidence type="ECO:0000259" key="3">
    <source>
        <dbReference type="Pfam" id="PF08242"/>
    </source>
</evidence>
<dbReference type="InterPro" id="IPR013217">
    <property type="entry name" value="Methyltransf_12"/>
</dbReference>
<evidence type="ECO:0008006" key="6">
    <source>
        <dbReference type="Google" id="ProtNLM"/>
    </source>
</evidence>
<accession>A0A0P6WDS4</accession>
<gene>
    <name evidence="4" type="ORF">ABB55_11885</name>
</gene>
<evidence type="ECO:0000313" key="4">
    <source>
        <dbReference type="EMBL" id="KPL52824.1"/>
    </source>
</evidence>
<feature type="domain" description="Methyltransferase type 12" evidence="3">
    <location>
        <begin position="314"/>
        <end position="424"/>
    </location>
</feature>
<feature type="region of interest" description="Disordered" evidence="1">
    <location>
        <begin position="252"/>
        <end position="274"/>
    </location>
</feature>
<protein>
    <recommendedName>
        <fullName evidence="6">Methyltransferase type 11 domain-containing protein</fullName>
    </recommendedName>
</protein>
<organism evidence="4 5">
    <name type="scientific">Prosthecodimorpha hirschii</name>
    <dbReference type="NCBI Taxonomy" id="665126"/>
    <lineage>
        <taxon>Bacteria</taxon>
        <taxon>Pseudomonadati</taxon>
        <taxon>Pseudomonadota</taxon>
        <taxon>Alphaproteobacteria</taxon>
        <taxon>Hyphomicrobiales</taxon>
        <taxon>Ancalomicrobiaceae</taxon>
        <taxon>Prosthecodimorpha</taxon>
    </lineage>
</organism>
<dbReference type="Proteomes" id="UP000048984">
    <property type="component" value="Unassembled WGS sequence"/>
</dbReference>
<dbReference type="PANTHER" id="PTHR43861">
    <property type="entry name" value="TRANS-ACONITATE 2-METHYLTRANSFERASE-RELATED"/>
    <property type="match status" value="1"/>
</dbReference>
<dbReference type="Pfam" id="PF08242">
    <property type="entry name" value="Methyltransf_12"/>
    <property type="match status" value="1"/>
</dbReference>
<sequence length="751" mass="83547">MLFNQVSKPQGDAVFIHVHVPRTGGTSLRRLFERTFGAESFIFNYNGEIETATVDQRDRCRLISGHIPYGVDRYFSKPCHYITATRDPIARYQSLYAEFLTNSNSRLHHAAVRYGIDDFLRFCIYSDDAYTLHQLGNLQCRLISGSNDFETAKAFIDSKYLLACPLPELDLMVAMLAEVAGAGAVGAVERVNWSALRLEGLPSRLVLSDASLDLLFEHDSGDFHLHSYVQQAFRKVAETWVPDGAPAVAPDAAPTRAVAAPVPTRPDPEEQTIPPSELRFMGEADADFMGMALSLADQVRTMLPREIGDDFELLDVGCGYGRLAYGLRARDYPGRYTGFDCLPRQIDWLNRNFGNRDTYRFHHLDLVNERYNPTGRPLADVSLPMAEQSSDCLVALSVFTHMYEHEVVQYFRRLKTLIRDGGLFIATFFRLPPGFALGAKYPQAVYELTKRVSENAFIASEDQPLWVIAFREAFLLKLFAREGFEVVLQRKGKWLSGDNAMGLQDWFMLRKKPSPGSDTVRFTPVAIGVEPGTCPICGSTAFAPGPGGRLAANGSNPRCLQCDSLERHRSIRTMVHGLPIGLLNGRHALLIGSAGWIEPGWFRSIDRLDLERPEDLAERLAALPDGSCDFVVLDHVLEFVSDDRAAFAALRRVLSGRGILLITFANSAQSDRTVDFAEPTGAYARRHAYGADLPRHFDLKGHRMRMLAVSVEDPGTGVRETAHLFFSDQAAFHQVRRVLGASNATGADGSE</sequence>
<dbReference type="RefSeq" id="WP_054358987.1">
    <property type="nucleotide sequence ID" value="NZ_LJYW01000001.1"/>
</dbReference>
<dbReference type="GO" id="GO:0008757">
    <property type="term" value="F:S-adenosylmethionine-dependent methyltransferase activity"/>
    <property type="evidence" value="ECO:0007669"/>
    <property type="project" value="InterPro"/>
</dbReference>
<evidence type="ECO:0000313" key="5">
    <source>
        <dbReference type="Proteomes" id="UP000048984"/>
    </source>
</evidence>
<dbReference type="SUPFAM" id="SSF52540">
    <property type="entry name" value="P-loop containing nucleoside triphosphate hydrolases"/>
    <property type="match status" value="1"/>
</dbReference>
<dbReference type="Pfam" id="PF08241">
    <property type="entry name" value="Methyltransf_11"/>
    <property type="match status" value="1"/>
</dbReference>
<reference evidence="4 5" key="1">
    <citation type="submission" date="2015-09" db="EMBL/GenBank/DDBJ databases">
        <authorList>
            <person name="Jackson K.R."/>
            <person name="Lunt B.L."/>
            <person name="Fisher J.N.B."/>
            <person name="Gardner A.V."/>
            <person name="Bailey M.E."/>
            <person name="Deus L.M."/>
            <person name="Earl A.S."/>
            <person name="Gibby P.D."/>
            <person name="Hartmann K.A."/>
            <person name="Liu J.E."/>
            <person name="Manci A.M."/>
            <person name="Nielsen D.A."/>
            <person name="Solomon M.B."/>
            <person name="Breakwell D.P."/>
            <person name="Burnett S.H."/>
            <person name="Grose J.H."/>
        </authorList>
    </citation>
    <scope>NUCLEOTIDE SEQUENCE [LARGE SCALE GENOMIC DNA]</scope>
    <source>
        <strain evidence="4 5">16</strain>
    </source>
</reference>
<dbReference type="Gene3D" id="3.40.50.150">
    <property type="entry name" value="Vaccinia Virus protein VP39"/>
    <property type="match status" value="2"/>
</dbReference>
<reference evidence="4 5" key="2">
    <citation type="submission" date="2015-10" db="EMBL/GenBank/DDBJ databases">
        <title>Draft Genome Sequence of Prosthecomicrobium hirschii ATCC 27832.</title>
        <authorList>
            <person name="Daniel J."/>
            <person name="Givan S.A."/>
            <person name="Brun Y.V."/>
            <person name="Brown P.J."/>
        </authorList>
    </citation>
    <scope>NUCLEOTIDE SEQUENCE [LARGE SCALE GENOMIC DNA]</scope>
    <source>
        <strain evidence="4 5">16</strain>
    </source>
</reference>
<evidence type="ECO:0000259" key="2">
    <source>
        <dbReference type="Pfam" id="PF08241"/>
    </source>
</evidence>
<keyword evidence="5" id="KW-1185">Reference proteome</keyword>
<dbReference type="Gene3D" id="3.40.50.300">
    <property type="entry name" value="P-loop containing nucleotide triphosphate hydrolases"/>
    <property type="match status" value="1"/>
</dbReference>
<feature type="compositionally biased region" description="Low complexity" evidence="1">
    <location>
        <begin position="252"/>
        <end position="262"/>
    </location>
</feature>
<feature type="domain" description="Methyltransferase type 11" evidence="2">
    <location>
        <begin position="617"/>
        <end position="662"/>
    </location>
</feature>